<organism evidence="2 3">
    <name type="scientific">Paraburkholderia megapolitana</name>
    <dbReference type="NCBI Taxonomy" id="420953"/>
    <lineage>
        <taxon>Bacteria</taxon>
        <taxon>Pseudomonadati</taxon>
        <taxon>Pseudomonadota</taxon>
        <taxon>Betaproteobacteria</taxon>
        <taxon>Burkholderiales</taxon>
        <taxon>Burkholderiaceae</taxon>
        <taxon>Paraburkholderia</taxon>
    </lineage>
</organism>
<keyword evidence="3" id="KW-1185">Reference proteome</keyword>
<dbReference type="EMBL" id="FOQU01000010">
    <property type="protein sequence ID" value="SFJ75640.1"/>
    <property type="molecule type" value="Genomic_DNA"/>
</dbReference>
<proteinExistence type="predicted"/>
<accession>A0A1I3TY82</accession>
<dbReference type="STRING" id="420953.SAMN05192543_110195"/>
<evidence type="ECO:0000313" key="2">
    <source>
        <dbReference type="EMBL" id="SFJ75640.1"/>
    </source>
</evidence>
<gene>
    <name evidence="2" type="ORF">SAMN05192543_110195</name>
</gene>
<feature type="region of interest" description="Disordered" evidence="1">
    <location>
        <begin position="34"/>
        <end position="79"/>
    </location>
</feature>
<dbReference type="AlphaFoldDB" id="A0A1I3TY82"/>
<dbReference type="Proteomes" id="UP000199548">
    <property type="component" value="Unassembled WGS sequence"/>
</dbReference>
<name>A0A1I3TY82_9BURK</name>
<sequence length="79" mass="8117">MARHRIGIFGVLVAIGGILALRCAQKSRAAQTTTAREVSRWEGEGGATAPAAQAAQVTKGTNGAHHPAANGDAWPFPRG</sequence>
<dbReference type="RefSeq" id="WP_091018608.1">
    <property type="nucleotide sequence ID" value="NZ_CP041745.1"/>
</dbReference>
<evidence type="ECO:0000256" key="1">
    <source>
        <dbReference type="SAM" id="MobiDB-lite"/>
    </source>
</evidence>
<protein>
    <submittedName>
        <fullName evidence="2">Uncharacterized protein</fullName>
    </submittedName>
</protein>
<evidence type="ECO:0000313" key="3">
    <source>
        <dbReference type="Proteomes" id="UP000199548"/>
    </source>
</evidence>
<feature type="compositionally biased region" description="Low complexity" evidence="1">
    <location>
        <begin position="47"/>
        <end position="56"/>
    </location>
</feature>
<dbReference type="OrthoDB" id="9100881at2"/>
<reference evidence="2 3" key="1">
    <citation type="submission" date="2016-10" db="EMBL/GenBank/DDBJ databases">
        <authorList>
            <person name="de Groot N.N."/>
        </authorList>
    </citation>
    <scope>NUCLEOTIDE SEQUENCE [LARGE SCALE GENOMIC DNA]</scope>
    <source>
        <strain evidence="2 3">LMG 23650</strain>
    </source>
</reference>